<dbReference type="Proteomes" id="UP001138708">
    <property type="component" value="Unassembled WGS sequence"/>
</dbReference>
<evidence type="ECO:0000313" key="2">
    <source>
        <dbReference type="EMBL" id="NKE18531.1"/>
    </source>
</evidence>
<name>A0A9X9WDF6_9PROT</name>
<reference evidence="1" key="3">
    <citation type="journal article" date="2021" name="Syst. Appl. Microbiol.">
        <title>Roseomonas hellenica sp. nov., isolated from roots of wild-growing Alkanna tinctoria.</title>
        <authorList>
            <person name="Rat A."/>
            <person name="Naranjo H.D."/>
            <person name="Lebbe L."/>
            <person name="Cnockaert M."/>
            <person name="Krigas N."/>
            <person name="Grigoriadou K."/>
            <person name="Maloupa E."/>
            <person name="Willems A."/>
        </authorList>
    </citation>
    <scope>NUCLEOTIDE SEQUENCE</scope>
    <source>
        <strain evidence="1">LMG 31161</strain>
    </source>
</reference>
<proteinExistence type="predicted"/>
<gene>
    <name evidence="2" type="ORF">GWK15_16380</name>
    <name evidence="1" type="ORF">GXW75_03825</name>
</gene>
<protein>
    <submittedName>
        <fullName evidence="1">Uncharacterized protein</fullName>
    </submittedName>
</protein>
<evidence type="ECO:0000313" key="1">
    <source>
        <dbReference type="EMBL" id="MBR0658366.1"/>
    </source>
</evidence>
<evidence type="ECO:0000313" key="4">
    <source>
        <dbReference type="Proteomes" id="UP001138708"/>
    </source>
</evidence>
<comment type="caution">
    <text evidence="1">The sequence shown here is derived from an EMBL/GenBank/DDBJ whole genome shotgun (WGS) entry which is preliminary data.</text>
</comment>
<keyword evidence="3" id="KW-1185">Reference proteome</keyword>
<reference evidence="2 3" key="2">
    <citation type="submission" date="2020-02" db="EMBL/GenBank/DDBJ databases">
        <authorList>
            <person name="Sun Q."/>
            <person name="Inoue M."/>
        </authorList>
    </citation>
    <scope>NUCLEOTIDE SEQUENCE [LARGE SCALE GENOMIC DNA]</scope>
    <source>
        <strain evidence="2 3">KCTC 22478</strain>
    </source>
</reference>
<dbReference type="Proteomes" id="UP000746741">
    <property type="component" value="Unassembled WGS sequence"/>
</dbReference>
<dbReference type="RefSeq" id="WP_168042420.1">
    <property type="nucleotide sequence ID" value="NZ_JAAEDK010000006.1"/>
</dbReference>
<evidence type="ECO:0000313" key="3">
    <source>
        <dbReference type="Proteomes" id="UP000746741"/>
    </source>
</evidence>
<dbReference type="EMBL" id="JAAEDK010000006">
    <property type="protein sequence ID" value="MBR0658366.1"/>
    <property type="molecule type" value="Genomic_DNA"/>
</dbReference>
<dbReference type="AlphaFoldDB" id="A0A9X9WDF6"/>
<accession>A0A9X9WDF6</accession>
<organism evidence="1 4">
    <name type="scientific">Neoroseomonas oryzicola</name>
    <dbReference type="NCBI Taxonomy" id="535904"/>
    <lineage>
        <taxon>Bacteria</taxon>
        <taxon>Pseudomonadati</taxon>
        <taxon>Pseudomonadota</taxon>
        <taxon>Alphaproteobacteria</taxon>
        <taxon>Acetobacterales</taxon>
        <taxon>Acetobacteraceae</taxon>
        <taxon>Neoroseomonas</taxon>
    </lineage>
</organism>
<sequence length="46" mass="4889">MPDAEMDRPAALAEMGRISRESFAHARAPGATHNQAEAAMDVIHAS</sequence>
<reference evidence="1" key="1">
    <citation type="submission" date="2020-01" db="EMBL/GenBank/DDBJ databases">
        <authorList>
            <person name="Rat A."/>
        </authorList>
    </citation>
    <scope>NUCLEOTIDE SEQUENCE</scope>
    <source>
        <strain evidence="1">LMG 31161</strain>
    </source>
</reference>
<dbReference type="EMBL" id="JAAVUP010000004">
    <property type="protein sequence ID" value="NKE18531.1"/>
    <property type="molecule type" value="Genomic_DNA"/>
</dbReference>